<dbReference type="EMBL" id="PFWS01000001">
    <property type="protein sequence ID" value="PJA47797.1"/>
    <property type="molecule type" value="Genomic_DNA"/>
</dbReference>
<evidence type="ECO:0000313" key="2">
    <source>
        <dbReference type="EMBL" id="PJA47797.1"/>
    </source>
</evidence>
<organism evidence="2 3">
    <name type="scientific">Candidatus Uhrbacteria bacterium CG_4_9_14_3_um_filter_36_7</name>
    <dbReference type="NCBI Taxonomy" id="1975033"/>
    <lineage>
        <taxon>Bacteria</taxon>
        <taxon>Candidatus Uhriibacteriota</taxon>
    </lineage>
</organism>
<gene>
    <name evidence="2" type="ORF">CO172_00035</name>
</gene>
<dbReference type="Pfam" id="PF09527">
    <property type="entry name" value="ATPase_gene1"/>
    <property type="match status" value="1"/>
</dbReference>
<keyword evidence="1" id="KW-0472">Membrane</keyword>
<feature type="transmembrane region" description="Helical" evidence="1">
    <location>
        <begin position="21"/>
        <end position="40"/>
    </location>
</feature>
<protein>
    <recommendedName>
        <fullName evidence="4">AtpZ/AtpI family protein</fullName>
    </recommendedName>
</protein>
<name>A0A2M7XIL4_9BACT</name>
<accession>A0A2M7XIL4</accession>
<reference evidence="3" key="1">
    <citation type="submission" date="2017-09" db="EMBL/GenBank/DDBJ databases">
        <title>Depth-based differentiation of microbial function through sediment-hosted aquifers and enrichment of novel symbionts in the deep terrestrial subsurface.</title>
        <authorList>
            <person name="Probst A.J."/>
            <person name="Ladd B."/>
            <person name="Jarett J.K."/>
            <person name="Geller-Mcgrath D.E."/>
            <person name="Sieber C.M.K."/>
            <person name="Emerson J.B."/>
            <person name="Anantharaman K."/>
            <person name="Thomas B.C."/>
            <person name="Malmstrom R."/>
            <person name="Stieglmeier M."/>
            <person name="Klingl A."/>
            <person name="Woyke T."/>
            <person name="Ryan C.M."/>
            <person name="Banfield J.F."/>
        </authorList>
    </citation>
    <scope>NUCLEOTIDE SEQUENCE [LARGE SCALE GENOMIC DNA]</scope>
</reference>
<dbReference type="AlphaFoldDB" id="A0A2M7XIL4"/>
<proteinExistence type="predicted"/>
<dbReference type="InterPro" id="IPR032820">
    <property type="entry name" value="ATPase_put"/>
</dbReference>
<comment type="caution">
    <text evidence="2">The sequence shown here is derived from an EMBL/GenBank/DDBJ whole genome shotgun (WGS) entry which is preliminary data.</text>
</comment>
<evidence type="ECO:0000313" key="3">
    <source>
        <dbReference type="Proteomes" id="UP000229749"/>
    </source>
</evidence>
<keyword evidence="1" id="KW-0812">Transmembrane</keyword>
<evidence type="ECO:0000256" key="1">
    <source>
        <dbReference type="SAM" id="Phobius"/>
    </source>
</evidence>
<sequence>MSEKQPSQGTYFSFALRIAGDFGVSIAVPAILGAFFGVFLDKKLGTTPWALIIMLLLAFALTTHIIVKKAVKYGKEYEEINKK</sequence>
<feature type="transmembrane region" description="Helical" evidence="1">
    <location>
        <begin position="46"/>
        <end position="67"/>
    </location>
</feature>
<dbReference type="Proteomes" id="UP000229749">
    <property type="component" value="Unassembled WGS sequence"/>
</dbReference>
<keyword evidence="1" id="KW-1133">Transmembrane helix</keyword>
<evidence type="ECO:0008006" key="4">
    <source>
        <dbReference type="Google" id="ProtNLM"/>
    </source>
</evidence>